<dbReference type="InterPro" id="IPR035018">
    <property type="entry name" value="Spt6_SH2_C"/>
</dbReference>
<comment type="similarity">
    <text evidence="2">Belongs to the SPT6 family.</text>
</comment>
<feature type="compositionally biased region" description="Basic and acidic residues" evidence="5">
    <location>
        <begin position="1560"/>
        <end position="1569"/>
    </location>
</feature>
<dbReference type="Pfam" id="PF14632">
    <property type="entry name" value="SPT6_acidic"/>
    <property type="match status" value="1"/>
</dbReference>
<organism evidence="7 8">
    <name type="scientific">Ostreobium quekettii</name>
    <dbReference type="NCBI Taxonomy" id="121088"/>
    <lineage>
        <taxon>Eukaryota</taxon>
        <taxon>Viridiplantae</taxon>
        <taxon>Chlorophyta</taxon>
        <taxon>core chlorophytes</taxon>
        <taxon>Ulvophyceae</taxon>
        <taxon>TCBD clade</taxon>
        <taxon>Bryopsidales</taxon>
        <taxon>Ostreobineae</taxon>
        <taxon>Ostreobiaceae</taxon>
        <taxon>Ostreobium</taxon>
    </lineage>
</organism>
<dbReference type="InterPro" id="IPR012337">
    <property type="entry name" value="RNaseH-like_sf"/>
</dbReference>
<dbReference type="Gene3D" id="1.10.10.650">
    <property type="entry name" value="RuvA domain 2-like"/>
    <property type="match status" value="1"/>
</dbReference>
<evidence type="ECO:0000256" key="3">
    <source>
        <dbReference type="ARBA" id="ARBA00023163"/>
    </source>
</evidence>
<protein>
    <recommendedName>
        <fullName evidence="6">S1 motif domain-containing protein</fullName>
    </recommendedName>
</protein>
<dbReference type="Gene3D" id="3.30.505.10">
    <property type="entry name" value="SH2 domain"/>
    <property type="match status" value="2"/>
</dbReference>
<dbReference type="InterPro" id="IPR028083">
    <property type="entry name" value="Spt6_acidic_N_dom"/>
</dbReference>
<evidence type="ECO:0000256" key="5">
    <source>
        <dbReference type="SAM" id="MobiDB-lite"/>
    </source>
</evidence>
<comment type="subcellular location">
    <subcellularLocation>
        <location evidence="1">Nucleus</location>
    </subcellularLocation>
</comment>
<dbReference type="GO" id="GO:0140673">
    <property type="term" value="P:transcription elongation-coupled chromatin remodeling"/>
    <property type="evidence" value="ECO:0007669"/>
    <property type="project" value="InterPro"/>
</dbReference>
<evidence type="ECO:0000313" key="7">
    <source>
        <dbReference type="EMBL" id="CAD7702599.1"/>
    </source>
</evidence>
<dbReference type="SUPFAM" id="SSF53098">
    <property type="entry name" value="Ribonuclease H-like"/>
    <property type="match status" value="1"/>
</dbReference>
<feature type="region of interest" description="Disordered" evidence="5">
    <location>
        <begin position="118"/>
        <end position="178"/>
    </location>
</feature>
<proteinExistence type="inferred from homology"/>
<dbReference type="GO" id="GO:0003676">
    <property type="term" value="F:nucleic acid binding"/>
    <property type="evidence" value="ECO:0007669"/>
    <property type="project" value="InterPro"/>
</dbReference>
<dbReference type="GO" id="GO:0042393">
    <property type="term" value="F:histone binding"/>
    <property type="evidence" value="ECO:0007669"/>
    <property type="project" value="TreeGrafter"/>
</dbReference>
<dbReference type="EMBL" id="CAJHUC010001887">
    <property type="protein sequence ID" value="CAD7702599.1"/>
    <property type="molecule type" value="Genomic_DNA"/>
</dbReference>
<dbReference type="InterPro" id="IPR023319">
    <property type="entry name" value="Tex-like_HTH_dom_sf"/>
</dbReference>
<feature type="compositionally biased region" description="Basic and acidic residues" evidence="5">
    <location>
        <begin position="135"/>
        <end position="155"/>
    </location>
</feature>
<dbReference type="Pfam" id="PF14639">
    <property type="entry name" value="YqgF"/>
    <property type="match status" value="1"/>
</dbReference>
<feature type="compositionally biased region" description="Acidic residues" evidence="5">
    <location>
        <begin position="156"/>
        <end position="175"/>
    </location>
</feature>
<dbReference type="InterPro" id="IPR037027">
    <property type="entry name" value="YqgF/RNaseH-like_dom_sf"/>
</dbReference>
<dbReference type="OrthoDB" id="995477at2759"/>
<dbReference type="PROSITE" id="PS50126">
    <property type="entry name" value="S1"/>
    <property type="match status" value="1"/>
</dbReference>
<accession>A0A8S1J9C2</accession>
<dbReference type="InterPro" id="IPR042066">
    <property type="entry name" value="Spt6_death-like"/>
</dbReference>
<dbReference type="Proteomes" id="UP000708148">
    <property type="component" value="Unassembled WGS sequence"/>
</dbReference>
<dbReference type="SUPFAM" id="SSF50249">
    <property type="entry name" value="Nucleic acid-binding proteins"/>
    <property type="match status" value="1"/>
</dbReference>
<reference evidence="7" key="1">
    <citation type="submission" date="2020-12" db="EMBL/GenBank/DDBJ databases">
        <authorList>
            <person name="Iha C."/>
        </authorList>
    </citation>
    <scope>NUCLEOTIDE SEQUENCE</scope>
</reference>
<dbReference type="InterPro" id="IPR035019">
    <property type="entry name" value="Spt6_SH2_N"/>
</dbReference>
<dbReference type="InterPro" id="IPR035420">
    <property type="entry name" value="Spt6_SH2"/>
</dbReference>
<dbReference type="GO" id="GO:0008023">
    <property type="term" value="C:transcription elongation factor complex"/>
    <property type="evidence" value="ECO:0007669"/>
    <property type="project" value="TreeGrafter"/>
</dbReference>
<dbReference type="InterPro" id="IPR055179">
    <property type="entry name" value="Tex-like_central_region"/>
</dbReference>
<dbReference type="Gene3D" id="2.40.50.140">
    <property type="entry name" value="Nucleic acid-binding proteins"/>
    <property type="match status" value="1"/>
</dbReference>
<dbReference type="InterPro" id="IPR032706">
    <property type="entry name" value="Spt6_HHH"/>
</dbReference>
<dbReference type="InterPro" id="IPR003029">
    <property type="entry name" value="S1_domain"/>
</dbReference>
<dbReference type="CDD" id="cd09918">
    <property type="entry name" value="SH2_Nterm_SPT6_like"/>
    <property type="match status" value="1"/>
</dbReference>
<keyword evidence="8" id="KW-1185">Reference proteome</keyword>
<feature type="compositionally biased region" description="Low complexity" evidence="5">
    <location>
        <begin position="1771"/>
        <end position="1794"/>
    </location>
</feature>
<dbReference type="InterPro" id="IPR012340">
    <property type="entry name" value="NA-bd_OB-fold"/>
</dbReference>
<feature type="compositionally biased region" description="Acidic residues" evidence="5">
    <location>
        <begin position="48"/>
        <end position="84"/>
    </location>
</feature>
<keyword evidence="4" id="KW-0539">Nucleus</keyword>
<dbReference type="GO" id="GO:0031491">
    <property type="term" value="F:nucleosome binding"/>
    <property type="evidence" value="ECO:0007669"/>
    <property type="project" value="TreeGrafter"/>
</dbReference>
<dbReference type="Pfam" id="PF14633">
    <property type="entry name" value="SH2_2"/>
    <property type="match status" value="1"/>
</dbReference>
<dbReference type="InterPro" id="IPR017072">
    <property type="entry name" value="TF_Spt6"/>
</dbReference>
<feature type="region of interest" description="Disordered" evidence="5">
    <location>
        <begin position="1"/>
        <end position="101"/>
    </location>
</feature>
<feature type="compositionally biased region" description="Acidic residues" evidence="5">
    <location>
        <begin position="23"/>
        <end position="34"/>
    </location>
</feature>
<evidence type="ECO:0000259" key="6">
    <source>
        <dbReference type="PROSITE" id="PS50126"/>
    </source>
</evidence>
<dbReference type="Gene3D" id="1.10.150.850">
    <property type="entry name" value="Spt6, helix-hairpin-helix domain"/>
    <property type="match status" value="1"/>
</dbReference>
<dbReference type="Pfam" id="PF14635">
    <property type="entry name" value="HHH_7"/>
    <property type="match status" value="1"/>
</dbReference>
<evidence type="ECO:0000313" key="8">
    <source>
        <dbReference type="Proteomes" id="UP000708148"/>
    </source>
</evidence>
<feature type="compositionally biased region" description="Basic residues" evidence="5">
    <location>
        <begin position="124"/>
        <end position="134"/>
    </location>
</feature>
<dbReference type="Pfam" id="PF17674">
    <property type="entry name" value="HHH_9"/>
    <property type="match status" value="1"/>
</dbReference>
<dbReference type="GO" id="GO:0034728">
    <property type="term" value="P:nucleosome organization"/>
    <property type="evidence" value="ECO:0007669"/>
    <property type="project" value="TreeGrafter"/>
</dbReference>
<dbReference type="InterPro" id="IPR023323">
    <property type="entry name" value="Tex-like_dom_sf"/>
</dbReference>
<feature type="compositionally biased region" description="Low complexity" evidence="5">
    <location>
        <begin position="1716"/>
        <end position="1732"/>
    </location>
</feature>
<keyword evidence="3" id="KW-0804">Transcription</keyword>
<dbReference type="Pfam" id="PF22706">
    <property type="entry name" value="Tex_central_region"/>
    <property type="match status" value="1"/>
</dbReference>
<dbReference type="Gene3D" id="1.10.3500.10">
    <property type="entry name" value="Tex N-terminal region-like"/>
    <property type="match status" value="1"/>
</dbReference>
<evidence type="ECO:0000256" key="4">
    <source>
        <dbReference type="ARBA" id="ARBA00023242"/>
    </source>
</evidence>
<dbReference type="Gene3D" id="1.10.10.2740">
    <property type="entry name" value="Spt6, Death-like domain"/>
    <property type="match status" value="1"/>
</dbReference>
<dbReference type="SUPFAM" id="SSF158832">
    <property type="entry name" value="Tex N-terminal region-like"/>
    <property type="match status" value="1"/>
</dbReference>
<comment type="caution">
    <text evidence="7">The sequence shown here is derived from an EMBL/GenBank/DDBJ whole genome shotgun (WGS) entry which is preliminary data.</text>
</comment>
<dbReference type="Pfam" id="PF21710">
    <property type="entry name" value="Spt6_S1"/>
    <property type="match status" value="1"/>
</dbReference>
<evidence type="ECO:0000256" key="2">
    <source>
        <dbReference type="ARBA" id="ARBA00009253"/>
    </source>
</evidence>
<sequence>MSDDDDAPEALLSDEPSAGSGDEGLEGPEGDGMDLDERGGAGGRYVDSSDEEDGEDVEEYEDDGFVVASEEEEEEEDEEDEDEGGRERHRGRRRKKRRRSDAAFHLDDEDYKLLEEGGVTGVRRPQKGGRKRLKKLGDVDHVDHPRDATQLREELFGDGEGLEDELDDQGEEEDMGPQGSIQEMDEMVDEDGLDGFIVHDEQGQGEGSRRGRTSTKEYLGESNEALRDIFGDTEDLLALYEEQRSKRKADEMQHDVETTGQASIYSQYDPEMMARHGLLPEDEEIRRTDIPERYQQRMVVGTESMNYDAAAEWIYEWLFGLEAHVRLERDLVENGRLEVDGPLAKGIEEYEGKEFNEVVRGHRVVQLARDKNMRQEWREDKDRQDVLKKSIKDVLEHMYKKHEEVPYIGTYCKEFCGELMALRADDVPSHTTQDEFMRAKAEGKMFFPPGSIQAKHMTMRRWEPLWAVYEWSLKWRRLEGRKEKRIEVYERAHGAAPSAASDAIRWCIDALSMAQTMEAIDDIDEKFELIVGTDANLHAEFGRTGHGKTGGVRRKPPKLQKYCLYSKAGLLLLVNELGLVHRLLGKQHERQNQQRVRVSLDDFCSTFVDEARGLPDRAAVLHAAKHLAAVELSTEPAVRQALRNDFIQYAVVTTTPTEAGERVLDPFHVYGRVKHLKNKPLLSFDDSDYFLRILSATKEQFLTYTMGVPNDVFEEHILPKMMSHFMEGDTEALAPGWNEYRTAILQDVALVHLFPALAREQKSKLAESASEYVKLKCDEELWRYASMAPFRATEAGEDGDEEIVEATNVCACVWGPGGAGPATVLVMLDAHGQLKDLLQVAQFSGFIPYTMSGESGETLSVFDDERKSKDAGRIHDFLMEHKPHVIAVGGANLHCRQLLDDLKSIRDNFLSEHPRFIISIAGNMEVVFAPERLAQLWENSESARTELREHPGIVRRAVALGRTLLDPLAVLACLRDHGDTILSLPLYDMQKSLSREERLWGIDQVIMTAVNQLGVNLNLIANIGWQSSTLQFVSGLGPRKAQAILNAIQQNGNKVGSRWELINELGVLDKRVAKNCTGFLRINSAGLPSLASLDCDPLDDSRIHPEHYNLAKRIAVSAVGDSIDEEMAVGRAVNNPELVEQLDLQEYNKYLVEEECKDDSLSLLIDIQMELIDPFRDRRKGYQIPKEHEVFFMLANESPEELKPGKLLEVTVRYVDNDAVYCNLEQSRLEAVINRENVSSSEVTDHMDLRARCKPKDVITARLLAINFKDFRVELTCRSADLQDYQAWEREYCIDKYYEIKSEADILSEKALKAKSKKAQSFVSRPISHPLFKNVSITECMQELREQEVGDCMLRPCSRGFNSIMLSMKTFQGKYGAIYEHREIMEGPKGTGQGTHLRLGLPLTIMVPGGKKLIFDDLDEVIAQYVEKYVARIRAVTSHRKFRDEHKSEIDEYLNEEKLRSGSRMAVYALGIEYHKPGFLYIACIWSESVHHEHFAAVPDGYYFRSQVYRSVDKMLADFKKNPNYKPKVANLRQQEPEMSVQTYSRATSVPRAGLPAHSGETHATRRTYDAPATPSSRHYSGSQYNQRNYNNGNTYRGGGYGTPGRFEGNRFSQDSRGRGPPRRDGGSSTGGYPRGNSYGGGSGDWHSGGWGASQSQRRSDRIGQPSPARPPSGQNGHSQWRGGGSQQAASGRPQVADDSSDDSEPLRFGKPPPKSSSAPDSAAPAAGTGSAHFHPAVRTSSVSFPERPGGSQGGPLQSFPAQPGVGLGTPSSRRPAASQSAANSDSSDSPYHF</sequence>
<evidence type="ECO:0000256" key="1">
    <source>
        <dbReference type="ARBA" id="ARBA00004123"/>
    </source>
</evidence>
<dbReference type="PANTHER" id="PTHR10145:SF6">
    <property type="entry name" value="TRANSCRIPTION ELONGATION FACTOR SPT6"/>
    <property type="match status" value="1"/>
</dbReference>
<dbReference type="InterPro" id="IPR028231">
    <property type="entry name" value="Spt6_YqgF"/>
</dbReference>
<dbReference type="Gene3D" id="3.30.420.140">
    <property type="entry name" value="YqgF/RNase H-like domain"/>
    <property type="match status" value="1"/>
</dbReference>
<feature type="region of interest" description="Disordered" evidence="5">
    <location>
        <begin position="1523"/>
        <end position="1794"/>
    </location>
</feature>
<name>A0A8S1J9C2_9CHLO</name>
<feature type="compositionally biased region" description="Low complexity" evidence="5">
    <location>
        <begin position="1580"/>
        <end position="1595"/>
    </location>
</feature>
<feature type="domain" description="S1 motif" evidence="6">
    <location>
        <begin position="1205"/>
        <end position="1278"/>
    </location>
</feature>
<feature type="compositionally biased region" description="Basic residues" evidence="5">
    <location>
        <begin position="87"/>
        <end position="99"/>
    </location>
</feature>
<dbReference type="InterPro" id="IPR010994">
    <property type="entry name" value="RuvA_2-like"/>
</dbReference>
<dbReference type="InterPro" id="IPR041692">
    <property type="entry name" value="HHH_9"/>
</dbReference>
<dbReference type="PANTHER" id="PTHR10145">
    <property type="entry name" value="TRANSCRIPTION ELONGATION FACTOR SPT6"/>
    <property type="match status" value="1"/>
</dbReference>
<gene>
    <name evidence="7" type="ORF">OSTQU699_LOCUS7956</name>
</gene>
<dbReference type="SUPFAM" id="SSF47781">
    <property type="entry name" value="RuvA domain 2-like"/>
    <property type="match status" value="2"/>
</dbReference>
<feature type="compositionally biased region" description="Basic and acidic residues" evidence="5">
    <location>
        <begin position="1614"/>
        <end position="1626"/>
    </location>
</feature>
<feature type="compositionally biased region" description="Gly residues" evidence="5">
    <location>
        <begin position="1628"/>
        <end position="1652"/>
    </location>
</feature>
<dbReference type="InterPro" id="IPR049540">
    <property type="entry name" value="Spt6-like_S1"/>
</dbReference>
<dbReference type="InterPro" id="IPR036860">
    <property type="entry name" value="SH2_dom_sf"/>
</dbReference>
<dbReference type="CDD" id="cd09928">
    <property type="entry name" value="SH2_Cterm_SPT6_like"/>
    <property type="match status" value="1"/>
</dbReference>